<proteinExistence type="predicted"/>
<dbReference type="GO" id="GO:0005615">
    <property type="term" value="C:extracellular space"/>
    <property type="evidence" value="ECO:0007669"/>
    <property type="project" value="TreeGrafter"/>
</dbReference>
<feature type="chain" id="PRO_5013199711" evidence="1">
    <location>
        <begin position="23"/>
        <end position="219"/>
    </location>
</feature>
<accession>A0A1L8E9U1</accession>
<dbReference type="SUPFAM" id="SSF50475">
    <property type="entry name" value="FMN-binding split barrel"/>
    <property type="match status" value="1"/>
</dbReference>
<evidence type="ECO:0000259" key="2">
    <source>
        <dbReference type="Pfam" id="PF13883"/>
    </source>
</evidence>
<dbReference type="InterPro" id="IPR012349">
    <property type="entry name" value="Split_barrel_FMN-bd"/>
</dbReference>
<dbReference type="AlphaFoldDB" id="A0A1L8E9U1"/>
<reference evidence="3" key="1">
    <citation type="submission" date="2017-01" db="EMBL/GenBank/DDBJ databases">
        <title>An insight into the sialome and mialome of the horn fly, Haematobia irritans.</title>
        <authorList>
            <person name="Breijo M."/>
            <person name="Boiani M."/>
            <person name="Ures X."/>
            <person name="Rocha S."/>
            <person name="Sequeira M."/>
            <person name="Ribeiro J.M."/>
        </authorList>
    </citation>
    <scope>NUCLEOTIDE SEQUENCE</scope>
</reference>
<evidence type="ECO:0000256" key="1">
    <source>
        <dbReference type="SAM" id="SignalP"/>
    </source>
</evidence>
<dbReference type="Pfam" id="PF13883">
    <property type="entry name" value="CREG_beta-barrel"/>
    <property type="match status" value="1"/>
</dbReference>
<feature type="signal peptide" evidence="1">
    <location>
        <begin position="1"/>
        <end position="22"/>
    </location>
</feature>
<dbReference type="EMBL" id="GFDG01003298">
    <property type="protein sequence ID" value="JAV15501.1"/>
    <property type="molecule type" value="Transcribed_RNA"/>
</dbReference>
<dbReference type="GO" id="GO:0005737">
    <property type="term" value="C:cytoplasm"/>
    <property type="evidence" value="ECO:0007669"/>
    <property type="project" value="UniProtKB-ARBA"/>
</dbReference>
<feature type="domain" description="CREG-like beta-barrel" evidence="2">
    <location>
        <begin position="46"/>
        <end position="215"/>
    </location>
</feature>
<protein>
    <submittedName>
        <fullName evidence="3">Putative cellular repressor of transcription</fullName>
    </submittedName>
</protein>
<evidence type="ECO:0000313" key="3">
    <source>
        <dbReference type="EMBL" id="JAV15501.1"/>
    </source>
</evidence>
<dbReference type="PANTHER" id="PTHR13343">
    <property type="entry name" value="CREG1 PROTEIN"/>
    <property type="match status" value="1"/>
</dbReference>
<keyword evidence="1" id="KW-0732">Signal</keyword>
<dbReference type="InterPro" id="IPR055343">
    <property type="entry name" value="CREG_beta-barrel"/>
</dbReference>
<dbReference type="PANTHER" id="PTHR13343:SF17">
    <property type="entry name" value="CELLULAR REPRESSOR OF E1A-STIMULATED GENES, ISOFORM A"/>
    <property type="match status" value="1"/>
</dbReference>
<name>A0A1L8E9U1_HAEIR</name>
<sequence length="219" mass="24532">MLGKSAHLATILALCFIQLSQAYSATEDARIIAEYKRNLNKTGIELDHAKIARTLVHQANWAAVGTISTNSAVLGFPMVNIISVNDNDVYGHSSGSIQFLLTDLDFTGPDWQSNNKVTFLFTDEQTLHCSRKYPNSIDPMEPTCPRVIISGEVIKMDKNSPIYDSAIVSFVERHPAAKNWLKAHTFYLCELDIKNIFVLDYYGGPHTVKADDYYNVKLQ</sequence>
<organism evidence="3">
    <name type="scientific">Haematobia irritans</name>
    <name type="common">Horn fly</name>
    <name type="synonym">Conops irritans</name>
    <dbReference type="NCBI Taxonomy" id="7368"/>
    <lineage>
        <taxon>Eukaryota</taxon>
        <taxon>Metazoa</taxon>
        <taxon>Ecdysozoa</taxon>
        <taxon>Arthropoda</taxon>
        <taxon>Hexapoda</taxon>
        <taxon>Insecta</taxon>
        <taxon>Pterygota</taxon>
        <taxon>Neoptera</taxon>
        <taxon>Endopterygota</taxon>
        <taxon>Diptera</taxon>
        <taxon>Brachycera</taxon>
        <taxon>Muscomorpha</taxon>
        <taxon>Muscoidea</taxon>
        <taxon>Muscidae</taxon>
        <taxon>Haematobia</taxon>
    </lineage>
</organism>
<dbReference type="Gene3D" id="2.30.110.10">
    <property type="entry name" value="Electron Transport, Fmn-binding Protein, Chain A"/>
    <property type="match status" value="1"/>
</dbReference>